<evidence type="ECO:0000256" key="2">
    <source>
        <dbReference type="SAM" id="SignalP"/>
    </source>
</evidence>
<gene>
    <name evidence="3" type="ORF">DAPPUDRAFT_116989</name>
</gene>
<dbReference type="EMBL" id="GL732732">
    <property type="protein sequence ID" value="EFX65732.1"/>
    <property type="molecule type" value="Genomic_DNA"/>
</dbReference>
<keyword evidence="4" id="KW-1185">Reference proteome</keyword>
<reference evidence="3 4" key="1">
    <citation type="journal article" date="2011" name="Science">
        <title>The ecoresponsive genome of Daphnia pulex.</title>
        <authorList>
            <person name="Colbourne J.K."/>
            <person name="Pfrender M.E."/>
            <person name="Gilbert D."/>
            <person name="Thomas W.K."/>
            <person name="Tucker A."/>
            <person name="Oakley T.H."/>
            <person name="Tokishita S."/>
            <person name="Aerts A."/>
            <person name="Arnold G.J."/>
            <person name="Basu M.K."/>
            <person name="Bauer D.J."/>
            <person name="Caceres C.E."/>
            <person name="Carmel L."/>
            <person name="Casola C."/>
            <person name="Choi J.H."/>
            <person name="Detter J.C."/>
            <person name="Dong Q."/>
            <person name="Dusheyko S."/>
            <person name="Eads B.D."/>
            <person name="Frohlich T."/>
            <person name="Geiler-Samerotte K.A."/>
            <person name="Gerlach D."/>
            <person name="Hatcher P."/>
            <person name="Jogdeo S."/>
            <person name="Krijgsveld J."/>
            <person name="Kriventseva E.V."/>
            <person name="Kultz D."/>
            <person name="Laforsch C."/>
            <person name="Lindquist E."/>
            <person name="Lopez J."/>
            <person name="Manak J.R."/>
            <person name="Muller J."/>
            <person name="Pangilinan J."/>
            <person name="Patwardhan R.P."/>
            <person name="Pitluck S."/>
            <person name="Pritham E.J."/>
            <person name="Rechtsteiner A."/>
            <person name="Rho M."/>
            <person name="Rogozin I.B."/>
            <person name="Sakarya O."/>
            <person name="Salamov A."/>
            <person name="Schaack S."/>
            <person name="Shapiro H."/>
            <person name="Shiga Y."/>
            <person name="Skalitzky C."/>
            <person name="Smith Z."/>
            <person name="Souvorov A."/>
            <person name="Sung W."/>
            <person name="Tang Z."/>
            <person name="Tsuchiya D."/>
            <person name="Tu H."/>
            <person name="Vos H."/>
            <person name="Wang M."/>
            <person name="Wolf Y.I."/>
            <person name="Yamagata H."/>
            <person name="Yamada T."/>
            <person name="Ye Y."/>
            <person name="Shaw J.R."/>
            <person name="Andrews J."/>
            <person name="Crease T.J."/>
            <person name="Tang H."/>
            <person name="Lucas S.M."/>
            <person name="Robertson H.M."/>
            <person name="Bork P."/>
            <person name="Koonin E.V."/>
            <person name="Zdobnov E.M."/>
            <person name="Grigoriev I.V."/>
            <person name="Lynch M."/>
            <person name="Boore J.L."/>
        </authorList>
    </citation>
    <scope>NUCLEOTIDE SEQUENCE [LARGE SCALE GENOMIC DNA]</scope>
</reference>
<dbReference type="Proteomes" id="UP000000305">
    <property type="component" value="Unassembled WGS sequence"/>
</dbReference>
<feature type="region of interest" description="Disordered" evidence="1">
    <location>
        <begin position="144"/>
        <end position="170"/>
    </location>
</feature>
<keyword evidence="2" id="KW-0732">Signal</keyword>
<dbReference type="KEGG" id="dpx:DAPPUDRAFT_116989"/>
<feature type="chain" id="PRO_5003242073" evidence="2">
    <location>
        <begin position="24"/>
        <end position="378"/>
    </location>
</feature>
<feature type="region of interest" description="Disordered" evidence="1">
    <location>
        <begin position="208"/>
        <end position="255"/>
    </location>
</feature>
<dbReference type="OrthoDB" id="6348471at2759"/>
<feature type="compositionally biased region" description="Polar residues" evidence="1">
    <location>
        <begin position="241"/>
        <end position="251"/>
    </location>
</feature>
<evidence type="ECO:0000256" key="1">
    <source>
        <dbReference type="SAM" id="MobiDB-lite"/>
    </source>
</evidence>
<feature type="signal peptide" evidence="2">
    <location>
        <begin position="1"/>
        <end position="23"/>
    </location>
</feature>
<feature type="compositionally biased region" description="Polar residues" evidence="1">
    <location>
        <begin position="144"/>
        <end position="153"/>
    </location>
</feature>
<name>E9HR69_DAPPU</name>
<organism evidence="3 4">
    <name type="scientific">Daphnia pulex</name>
    <name type="common">Water flea</name>
    <dbReference type="NCBI Taxonomy" id="6669"/>
    <lineage>
        <taxon>Eukaryota</taxon>
        <taxon>Metazoa</taxon>
        <taxon>Ecdysozoa</taxon>
        <taxon>Arthropoda</taxon>
        <taxon>Crustacea</taxon>
        <taxon>Branchiopoda</taxon>
        <taxon>Diplostraca</taxon>
        <taxon>Cladocera</taxon>
        <taxon>Anomopoda</taxon>
        <taxon>Daphniidae</taxon>
        <taxon>Daphnia</taxon>
    </lineage>
</organism>
<evidence type="ECO:0000313" key="4">
    <source>
        <dbReference type="Proteomes" id="UP000000305"/>
    </source>
</evidence>
<feature type="compositionally biased region" description="Polar residues" evidence="1">
    <location>
        <begin position="216"/>
        <end position="233"/>
    </location>
</feature>
<evidence type="ECO:0000313" key="3">
    <source>
        <dbReference type="EMBL" id="EFX65732.1"/>
    </source>
</evidence>
<dbReference type="HOGENOM" id="CLU_732076_0_0_1"/>
<dbReference type="AlphaFoldDB" id="E9HR69"/>
<protein>
    <submittedName>
        <fullName evidence="3">Uncharacterized protein</fullName>
    </submittedName>
</protein>
<feature type="compositionally biased region" description="Polar residues" evidence="1">
    <location>
        <begin position="160"/>
        <end position="170"/>
    </location>
</feature>
<accession>E9HR69</accession>
<dbReference type="InParanoid" id="E9HR69"/>
<proteinExistence type="predicted"/>
<sequence length="378" mass="43165">MTPSGICWYLMLDLNFIRLLLFSLLVLNNKRNQTESYWKEPSPSRQSVLALDSSFFPPALKMFRSDNDMSMSMSEPRIQRPFLHNHQQGLHMLPPQVSEPSLFSEDISFPFKEVFQPRSTVSQTSPVKSPGFIPQLTPLSVLKKTSSWPQKTSPCGCKTSPFNNSAITSPSVDPEIKELIQDQNRQLNLLQTQVKQLLHYQERLQDKLGEKERANGATQTSSYFDDESPNYNPSPVRVCPRSNNGSPSMRQPQDRTEITLTFRDLQLETIVEQPPSPQPSFVVNMQDYQESVSEEFDDSIDSCVNVMEHVQKLLAQANTKEVQRPLMEKPREMLHVLNEVPERLLFNGSALPDNPVRKVTMQRVQELGISFINPFPAK</sequence>